<comment type="caution">
    <text evidence="9">The sequence shown here is derived from an EMBL/GenBank/DDBJ whole genome shotgun (WGS) entry which is preliminary data.</text>
</comment>
<feature type="transmembrane region" description="Helical" evidence="8">
    <location>
        <begin position="244"/>
        <end position="263"/>
    </location>
</feature>
<dbReference type="GO" id="GO:0009847">
    <property type="term" value="P:spore germination"/>
    <property type="evidence" value="ECO:0007669"/>
    <property type="project" value="InterPro"/>
</dbReference>
<dbReference type="Pfam" id="PF03845">
    <property type="entry name" value="Spore_permease"/>
    <property type="match status" value="1"/>
</dbReference>
<accession>A0A926KQ07</accession>
<keyword evidence="6 8" id="KW-1133">Transmembrane helix</keyword>
<dbReference type="Proteomes" id="UP000650466">
    <property type="component" value="Unassembled WGS sequence"/>
</dbReference>
<evidence type="ECO:0000313" key="9">
    <source>
        <dbReference type="EMBL" id="MBD0381919.1"/>
    </source>
</evidence>
<feature type="transmembrane region" description="Helical" evidence="8">
    <location>
        <begin position="209"/>
        <end position="232"/>
    </location>
</feature>
<evidence type="ECO:0000313" key="10">
    <source>
        <dbReference type="Proteomes" id="UP000650466"/>
    </source>
</evidence>
<evidence type="ECO:0000256" key="3">
    <source>
        <dbReference type="ARBA" id="ARBA00022448"/>
    </source>
</evidence>
<reference evidence="9" key="1">
    <citation type="submission" date="2020-09" db="EMBL/GenBank/DDBJ databases">
        <title>Draft Genome Sequence of Paenibacillus sp. WST5.</title>
        <authorList>
            <person name="Bao Z."/>
        </authorList>
    </citation>
    <scope>NUCLEOTIDE SEQUENCE</scope>
    <source>
        <strain evidence="9">WST5</strain>
    </source>
</reference>
<proteinExistence type="inferred from homology"/>
<sequence>MSHLHNGLNMVEINTLVLGKTIGGFLSLVYIFYFIQLSSWITRSVGDFMHLTLMPKTPITMFHIMFLSLACYASLKEITAIVRVNEFIAPLIFIMFWVTYLALVSEWSWERFMPSFRLDLFNTMKETTDILAIPFMDTAICLTMIFPFMSTSKMKPVFSGILFTATFISLMIFIMIGVIGITRASHLTYPLFTVFQELRIYAFIEHVEAIVSIAVLYTVFFKLCVVYYNIVLGICTLFNIRNKTMISIPLIWVISGFALSNHTSLIDFREWDKKYMFIYTMLYAVIIPILLLIVTKLKRLKKAG</sequence>
<evidence type="ECO:0000256" key="1">
    <source>
        <dbReference type="ARBA" id="ARBA00004141"/>
    </source>
</evidence>
<comment type="similarity">
    <text evidence="2">Belongs to the amino acid-polyamine-organocation (APC) superfamily. Spore germination protein (SGP) (TC 2.A.3.9) family.</text>
</comment>
<evidence type="ECO:0000256" key="7">
    <source>
        <dbReference type="ARBA" id="ARBA00023136"/>
    </source>
</evidence>
<protein>
    <submittedName>
        <fullName evidence="9">Endospore germination permease</fullName>
    </submittedName>
</protein>
<keyword evidence="7 8" id="KW-0472">Membrane</keyword>
<feature type="transmembrane region" description="Helical" evidence="8">
    <location>
        <begin position="275"/>
        <end position="294"/>
    </location>
</feature>
<dbReference type="PANTHER" id="PTHR34975">
    <property type="entry name" value="SPORE GERMINATION PROTEIN A2"/>
    <property type="match status" value="1"/>
</dbReference>
<dbReference type="InterPro" id="IPR004761">
    <property type="entry name" value="Spore_GerAB"/>
</dbReference>
<feature type="transmembrane region" description="Helical" evidence="8">
    <location>
        <begin position="21"/>
        <end position="41"/>
    </location>
</feature>
<gene>
    <name evidence="9" type="ORF">ICC18_17485</name>
</gene>
<dbReference type="EMBL" id="JACVVD010000005">
    <property type="protein sequence ID" value="MBD0381919.1"/>
    <property type="molecule type" value="Genomic_DNA"/>
</dbReference>
<keyword evidence="10" id="KW-1185">Reference proteome</keyword>
<organism evidence="9 10">
    <name type="scientific">Paenibacillus sedimenti</name>
    <dbReference type="NCBI Taxonomy" id="2770274"/>
    <lineage>
        <taxon>Bacteria</taxon>
        <taxon>Bacillati</taxon>
        <taxon>Bacillota</taxon>
        <taxon>Bacilli</taxon>
        <taxon>Bacillales</taxon>
        <taxon>Paenibacillaceae</taxon>
        <taxon>Paenibacillus</taxon>
    </lineage>
</organism>
<feature type="transmembrane region" description="Helical" evidence="8">
    <location>
        <begin position="129"/>
        <end position="149"/>
    </location>
</feature>
<evidence type="ECO:0000256" key="6">
    <source>
        <dbReference type="ARBA" id="ARBA00022989"/>
    </source>
</evidence>
<keyword evidence="4" id="KW-0309">Germination</keyword>
<evidence type="ECO:0000256" key="5">
    <source>
        <dbReference type="ARBA" id="ARBA00022692"/>
    </source>
</evidence>
<feature type="transmembrane region" description="Helical" evidence="8">
    <location>
        <begin position="53"/>
        <end position="75"/>
    </location>
</feature>
<keyword evidence="5 8" id="KW-0812">Transmembrane</keyword>
<comment type="subcellular location">
    <subcellularLocation>
        <location evidence="1">Membrane</location>
        <topology evidence="1">Multi-pass membrane protein</topology>
    </subcellularLocation>
</comment>
<evidence type="ECO:0000256" key="2">
    <source>
        <dbReference type="ARBA" id="ARBA00007998"/>
    </source>
</evidence>
<dbReference type="GO" id="GO:0016020">
    <property type="term" value="C:membrane"/>
    <property type="evidence" value="ECO:0007669"/>
    <property type="project" value="UniProtKB-SubCell"/>
</dbReference>
<feature type="transmembrane region" description="Helical" evidence="8">
    <location>
        <begin position="87"/>
        <end position="109"/>
    </location>
</feature>
<feature type="transmembrane region" description="Helical" evidence="8">
    <location>
        <begin position="161"/>
        <end position="181"/>
    </location>
</feature>
<dbReference type="NCBIfam" id="TIGR00912">
    <property type="entry name" value="2A0309"/>
    <property type="match status" value="1"/>
</dbReference>
<keyword evidence="3" id="KW-0813">Transport</keyword>
<evidence type="ECO:0000256" key="4">
    <source>
        <dbReference type="ARBA" id="ARBA00022544"/>
    </source>
</evidence>
<dbReference type="PANTHER" id="PTHR34975:SF2">
    <property type="entry name" value="SPORE GERMINATION PROTEIN A2"/>
    <property type="match status" value="1"/>
</dbReference>
<dbReference type="AlphaFoldDB" id="A0A926KQ07"/>
<evidence type="ECO:0000256" key="8">
    <source>
        <dbReference type="SAM" id="Phobius"/>
    </source>
</evidence>
<name>A0A926KQ07_9BACL</name>